<keyword evidence="1" id="KW-0812">Transmembrane</keyword>
<evidence type="ECO:0000313" key="4">
    <source>
        <dbReference type="Proteomes" id="UP000198983"/>
    </source>
</evidence>
<dbReference type="PANTHER" id="PTHR37017:SF11">
    <property type="entry name" value="ESTERASE_LIPASE_THIOESTERASE DOMAIN-CONTAINING PROTEIN"/>
    <property type="match status" value="1"/>
</dbReference>
<dbReference type="InterPro" id="IPR052897">
    <property type="entry name" value="Sec-Metab_Biosynth_Hydrolase"/>
</dbReference>
<dbReference type="EMBL" id="LT629732">
    <property type="protein sequence ID" value="SDR97267.1"/>
    <property type="molecule type" value="Genomic_DNA"/>
</dbReference>
<feature type="domain" description="AB hydrolase-1" evidence="2">
    <location>
        <begin position="81"/>
        <end position="339"/>
    </location>
</feature>
<sequence>MSTVTSAGRALRRPGFDWPRHAPTVALVPFAAYTAAALAWFAVEYGGAGVRGRVQPPNPWPVPALRADVRMTPMTTMTPTFVLVHGSNGNASNWSALQRELALLGHRSLAVDLPGHGFGATFPAAYQAPQDLAALATAPSAMAGVTLADNVDHVAGVLRRAAEHGPVILVGHSRGGVTLTAVGNAVPDLVDRIVYMSAWCCVDLTPGEYMRGPEYASSALGGTMGLLVGDPMTLGAIRMNWRTADPGLLAALRTAMLADGTGDDLHSFLNTLEPDESLDAGDPDDRAQAATWGRIPRTYVRLTEDRSIPVALQDRFIAEADALTPDNPFQVHSLDSSHVGFLIRPGQAAKILAGLAGAGPGGEG</sequence>
<reference evidence="3 4" key="1">
    <citation type="submission" date="2016-10" db="EMBL/GenBank/DDBJ databases">
        <authorList>
            <person name="de Groot N.N."/>
        </authorList>
    </citation>
    <scope>NUCLEOTIDE SEQUENCE [LARGE SCALE GENOMIC DNA]</scope>
    <source>
        <strain evidence="3 4">DSM 22024</strain>
    </source>
</reference>
<dbReference type="Pfam" id="PF12697">
    <property type="entry name" value="Abhydrolase_6"/>
    <property type="match status" value="1"/>
</dbReference>
<name>A0A1H1NEB8_9ACTN</name>
<accession>A0A1H1NEB8</accession>
<dbReference type="GO" id="GO:0016787">
    <property type="term" value="F:hydrolase activity"/>
    <property type="evidence" value="ECO:0007669"/>
    <property type="project" value="UniProtKB-KW"/>
</dbReference>
<evidence type="ECO:0000256" key="1">
    <source>
        <dbReference type="SAM" id="Phobius"/>
    </source>
</evidence>
<dbReference type="InterPro" id="IPR029058">
    <property type="entry name" value="AB_hydrolase_fold"/>
</dbReference>
<dbReference type="InterPro" id="IPR000073">
    <property type="entry name" value="AB_hydrolase_1"/>
</dbReference>
<dbReference type="PANTHER" id="PTHR37017">
    <property type="entry name" value="AB HYDROLASE-1 DOMAIN-CONTAINING PROTEIN-RELATED"/>
    <property type="match status" value="1"/>
</dbReference>
<keyword evidence="4" id="KW-1185">Reference proteome</keyword>
<dbReference type="STRING" id="117157.SAMN04489717_1204"/>
<keyword evidence="1" id="KW-0472">Membrane</keyword>
<dbReference type="AlphaFoldDB" id="A0A1H1NEB8"/>
<dbReference type="RefSeq" id="WP_241827809.1">
    <property type="nucleotide sequence ID" value="NZ_LT629732.1"/>
</dbReference>
<keyword evidence="1" id="KW-1133">Transmembrane helix</keyword>
<protein>
    <submittedName>
        <fullName evidence="3">Alpha/beta hydrolase family protein</fullName>
    </submittedName>
</protein>
<proteinExistence type="predicted"/>
<gene>
    <name evidence="3" type="ORF">SAMN04489717_1204</name>
</gene>
<evidence type="ECO:0000313" key="3">
    <source>
        <dbReference type="EMBL" id="SDR97267.1"/>
    </source>
</evidence>
<keyword evidence="3" id="KW-0378">Hydrolase</keyword>
<evidence type="ECO:0000259" key="2">
    <source>
        <dbReference type="Pfam" id="PF12697"/>
    </source>
</evidence>
<dbReference type="SUPFAM" id="SSF53474">
    <property type="entry name" value="alpha/beta-Hydrolases"/>
    <property type="match status" value="1"/>
</dbReference>
<dbReference type="Gene3D" id="3.40.50.1820">
    <property type="entry name" value="alpha/beta hydrolase"/>
    <property type="match status" value="1"/>
</dbReference>
<feature type="transmembrane region" description="Helical" evidence="1">
    <location>
        <begin position="22"/>
        <end position="43"/>
    </location>
</feature>
<dbReference type="Proteomes" id="UP000198983">
    <property type="component" value="Chromosome I"/>
</dbReference>
<organism evidence="3 4">
    <name type="scientific">Actinopolymorpha singaporensis</name>
    <dbReference type="NCBI Taxonomy" id="117157"/>
    <lineage>
        <taxon>Bacteria</taxon>
        <taxon>Bacillati</taxon>
        <taxon>Actinomycetota</taxon>
        <taxon>Actinomycetes</taxon>
        <taxon>Propionibacteriales</taxon>
        <taxon>Actinopolymorphaceae</taxon>
        <taxon>Actinopolymorpha</taxon>
    </lineage>
</organism>